<comment type="similarity">
    <text evidence="9 10">Belongs to the TonB-dependent receptor family.</text>
</comment>
<keyword evidence="2 9" id="KW-0813">Transport</keyword>
<dbReference type="PROSITE" id="PS52016">
    <property type="entry name" value="TONB_DEPENDENT_REC_3"/>
    <property type="match status" value="1"/>
</dbReference>
<dbReference type="PROSITE" id="PS01156">
    <property type="entry name" value="TONB_DEPENDENT_REC_2"/>
    <property type="match status" value="1"/>
</dbReference>
<evidence type="ECO:0000256" key="10">
    <source>
        <dbReference type="RuleBase" id="RU003357"/>
    </source>
</evidence>
<keyword evidence="8 9" id="KW-0998">Cell outer membrane</keyword>
<dbReference type="Gene3D" id="2.40.170.20">
    <property type="entry name" value="TonB-dependent receptor, beta-barrel domain"/>
    <property type="match status" value="1"/>
</dbReference>
<accession>A0AAE3U8N8</accession>
<dbReference type="InterPro" id="IPR036942">
    <property type="entry name" value="Beta-barrel_TonB_sf"/>
</dbReference>
<dbReference type="SUPFAM" id="SSF49464">
    <property type="entry name" value="Carboxypeptidase regulatory domain-like"/>
    <property type="match status" value="1"/>
</dbReference>
<organism evidence="14 15">
    <name type="scientific">Xanthocytophaga flava</name>
    <dbReference type="NCBI Taxonomy" id="3048013"/>
    <lineage>
        <taxon>Bacteria</taxon>
        <taxon>Pseudomonadati</taxon>
        <taxon>Bacteroidota</taxon>
        <taxon>Cytophagia</taxon>
        <taxon>Cytophagales</taxon>
        <taxon>Rhodocytophagaceae</taxon>
        <taxon>Xanthocytophaga</taxon>
    </lineage>
</organism>
<dbReference type="InterPro" id="IPR012910">
    <property type="entry name" value="Plug_dom"/>
</dbReference>
<dbReference type="GO" id="GO:0009279">
    <property type="term" value="C:cell outer membrane"/>
    <property type="evidence" value="ECO:0007669"/>
    <property type="project" value="UniProtKB-SubCell"/>
</dbReference>
<keyword evidence="14" id="KW-0675">Receptor</keyword>
<comment type="caution">
    <text evidence="14">The sequence shown here is derived from an EMBL/GenBank/DDBJ whole genome shotgun (WGS) entry which is preliminary data.</text>
</comment>
<dbReference type="InterPro" id="IPR008969">
    <property type="entry name" value="CarboxyPept-like_regulatory"/>
</dbReference>
<dbReference type="AlphaFoldDB" id="A0AAE3U8N8"/>
<dbReference type="Pfam" id="PF13715">
    <property type="entry name" value="CarbopepD_reg_2"/>
    <property type="match status" value="1"/>
</dbReference>
<evidence type="ECO:0000259" key="12">
    <source>
        <dbReference type="Pfam" id="PF00593"/>
    </source>
</evidence>
<gene>
    <name evidence="14" type="ORF">QNI16_24240</name>
</gene>
<dbReference type="InterPro" id="IPR000531">
    <property type="entry name" value="Beta-barrel_TonB"/>
</dbReference>
<dbReference type="Pfam" id="PF07715">
    <property type="entry name" value="Plug"/>
    <property type="match status" value="1"/>
</dbReference>
<dbReference type="Gene3D" id="2.170.130.10">
    <property type="entry name" value="TonB-dependent receptor, plug domain"/>
    <property type="match status" value="1"/>
</dbReference>
<evidence type="ECO:0000256" key="3">
    <source>
        <dbReference type="ARBA" id="ARBA00022452"/>
    </source>
</evidence>
<dbReference type="PANTHER" id="PTHR30442">
    <property type="entry name" value="IRON III DICITRATE TRANSPORT PROTEIN FECA"/>
    <property type="match status" value="1"/>
</dbReference>
<proteinExistence type="inferred from homology"/>
<evidence type="ECO:0000259" key="13">
    <source>
        <dbReference type="Pfam" id="PF07715"/>
    </source>
</evidence>
<keyword evidence="4 9" id="KW-0812">Transmembrane</keyword>
<feature type="chain" id="PRO_5041971058" evidence="11">
    <location>
        <begin position="24"/>
        <end position="817"/>
    </location>
</feature>
<keyword evidence="5 11" id="KW-0732">Signal</keyword>
<dbReference type="GO" id="GO:0033214">
    <property type="term" value="P:siderophore-iron import into cell"/>
    <property type="evidence" value="ECO:0007669"/>
    <property type="project" value="TreeGrafter"/>
</dbReference>
<keyword evidence="7 9" id="KW-0472">Membrane</keyword>
<evidence type="ECO:0000256" key="9">
    <source>
        <dbReference type="PROSITE-ProRule" id="PRU01360"/>
    </source>
</evidence>
<dbReference type="RefSeq" id="WP_313983762.1">
    <property type="nucleotide sequence ID" value="NZ_JASJOS010000011.1"/>
</dbReference>
<dbReference type="Gene3D" id="2.60.40.1120">
    <property type="entry name" value="Carboxypeptidase-like, regulatory domain"/>
    <property type="match status" value="1"/>
</dbReference>
<protein>
    <submittedName>
        <fullName evidence="14">TonB-dependent receptor</fullName>
    </submittedName>
</protein>
<feature type="signal peptide" evidence="11">
    <location>
        <begin position="1"/>
        <end position="23"/>
    </location>
</feature>
<dbReference type="InterPro" id="IPR037066">
    <property type="entry name" value="Plug_dom_sf"/>
</dbReference>
<dbReference type="Pfam" id="PF00593">
    <property type="entry name" value="TonB_dep_Rec_b-barrel"/>
    <property type="match status" value="1"/>
</dbReference>
<evidence type="ECO:0000256" key="7">
    <source>
        <dbReference type="ARBA" id="ARBA00023136"/>
    </source>
</evidence>
<evidence type="ECO:0000256" key="8">
    <source>
        <dbReference type="ARBA" id="ARBA00023237"/>
    </source>
</evidence>
<evidence type="ECO:0000256" key="4">
    <source>
        <dbReference type="ARBA" id="ARBA00022692"/>
    </source>
</evidence>
<evidence type="ECO:0000256" key="1">
    <source>
        <dbReference type="ARBA" id="ARBA00004571"/>
    </source>
</evidence>
<dbReference type="InterPro" id="IPR039426">
    <property type="entry name" value="TonB-dep_rcpt-like"/>
</dbReference>
<sequence length="817" mass="93380">MSLRFPLCLIAFILSLCSVYAQRATLSGHVQTSDNKPIADAVVTLKGTKYYVRTSADGAFVLKDIPYGFYTLVAFSYGKELLEKPIIVSSPELTVDFVLGDLNKELDEVVVQSERERTFGITRMKAVENFGIYEGKKTEVVVMKDITANLATNNPRQVFARVPSLNIWEMDRAGLQLSIGARGLNPNRTANFNTRQNGYDIAAESIGYPESYYTPPMEALERIEVVRGAASLQYGPQFGGMVNFVMKKPAAKPFEFVTRQTVGSWKFFNSFNSISGTYKKLGYYGFYQYKTGDGWRPNADFTQHTAYLALPLQLSDKLKITPEYTYMTYLAHQPGGLTDTEFEEDPRQSNRARNWMRVNWNLVAVSAEYKLSDQTQLNWRNFLNLSSRDAVGNLERINRYDDPSSNRTLIADEFKNVGSELRMLHQYRLGGQQNHLLVGARFYRSYNLKQQGDANNASTADFYFLNPDNLENSDYTFHNTNVALFAENIFTITDKFSITPGIRWESISTNYTGYYKKRVFDTAGNLVYEKRKDETRRVPRNFVLLGIGLSYKKNNSTEYYANFSQNYRAVTFSDVRINNPSISIDSTIKDERGYNLDIGIRGSREDWFNYDVSLFYMRYNNRIDLVPRWDSTLLIDRRFRTNIGTSRHIGAELFAEVNLWKFLSSSGVDKRLTVFGAMTLADARYVTIRDEVEREISTEVKKNNFVAFAPQLIGRGGLTFGWKNWKAIYQASYTSLQYSDAANSDSNREATATLAPIYSYYVMDLSLSYRYKFLVFEGSVNNLTNPAYFTRRADSYPGPGIIPADGRSFYLTVQARF</sequence>
<evidence type="ECO:0000256" key="6">
    <source>
        <dbReference type="ARBA" id="ARBA00023077"/>
    </source>
</evidence>
<feature type="domain" description="TonB-dependent receptor plug" evidence="13">
    <location>
        <begin position="138"/>
        <end position="237"/>
    </location>
</feature>
<comment type="subcellular location">
    <subcellularLocation>
        <location evidence="1 9">Cell outer membrane</location>
        <topology evidence="1 9">Multi-pass membrane protein</topology>
    </subcellularLocation>
</comment>
<dbReference type="EMBL" id="JASJOS010000011">
    <property type="protein sequence ID" value="MDJ1483631.1"/>
    <property type="molecule type" value="Genomic_DNA"/>
</dbReference>
<keyword evidence="3 9" id="KW-1134">Transmembrane beta strand</keyword>
<evidence type="ECO:0000313" key="15">
    <source>
        <dbReference type="Proteomes" id="UP001241110"/>
    </source>
</evidence>
<evidence type="ECO:0000256" key="5">
    <source>
        <dbReference type="ARBA" id="ARBA00022729"/>
    </source>
</evidence>
<keyword evidence="6 10" id="KW-0798">TonB box</keyword>
<dbReference type="InterPro" id="IPR010917">
    <property type="entry name" value="TonB_rcpt_CS"/>
</dbReference>
<feature type="domain" description="TonB-dependent receptor-like beta-barrel" evidence="12">
    <location>
        <begin position="328"/>
        <end position="783"/>
    </location>
</feature>
<evidence type="ECO:0000256" key="2">
    <source>
        <dbReference type="ARBA" id="ARBA00022448"/>
    </source>
</evidence>
<reference evidence="14" key="1">
    <citation type="submission" date="2023-05" db="EMBL/GenBank/DDBJ databases">
        <authorList>
            <person name="Zhang X."/>
        </authorList>
    </citation>
    <scope>NUCLEOTIDE SEQUENCE</scope>
    <source>
        <strain evidence="14">YF14B1</strain>
    </source>
</reference>
<dbReference type="Proteomes" id="UP001241110">
    <property type="component" value="Unassembled WGS sequence"/>
</dbReference>
<dbReference type="SUPFAM" id="SSF56935">
    <property type="entry name" value="Porins"/>
    <property type="match status" value="1"/>
</dbReference>
<evidence type="ECO:0000256" key="11">
    <source>
        <dbReference type="SAM" id="SignalP"/>
    </source>
</evidence>
<name>A0AAE3U8N8_9BACT</name>
<evidence type="ECO:0000313" key="14">
    <source>
        <dbReference type="EMBL" id="MDJ1483631.1"/>
    </source>
</evidence>
<dbReference type="PANTHER" id="PTHR30442:SF0">
    <property type="entry name" value="FE(3+) DICITRATE TRANSPORT PROTEIN FECA"/>
    <property type="match status" value="1"/>
</dbReference>